<dbReference type="AlphaFoldDB" id="A0A1G9UQ85"/>
<keyword evidence="3 4" id="KW-0413">Isomerase</keyword>
<dbReference type="RefSeq" id="WP_089688400.1">
    <property type="nucleotide sequence ID" value="NZ_FNFO01000017.1"/>
</dbReference>
<dbReference type="PROSITE" id="PS50072">
    <property type="entry name" value="CSA_PPIASE_2"/>
    <property type="match status" value="1"/>
</dbReference>
<feature type="region of interest" description="Disordered" evidence="5">
    <location>
        <begin position="79"/>
        <end position="98"/>
    </location>
</feature>
<sequence length="211" mass="23912">MRRILVIVALFALCTSCSSLFSRQKKEEVVTIKTRLGDIHLILFDDTPQHKDNFLKLARTGFYDGTTFHRVIDDFMIQGGDPNTKDANPDNDGTGGPDYKLNAEIRSNHRHIQGAIAAARQGDNVNPDRMSSGSQFYIVEKIDGTPFLDNKYTVFGQVIGGMEVVEKIAEVPKDRRDRPTEDVKMELEVNKMSHKAMEKKFGYIFPEDEKK</sequence>
<feature type="domain" description="PPIase cyclophilin-type" evidence="6">
    <location>
        <begin position="26"/>
        <end position="185"/>
    </location>
</feature>
<dbReference type="SUPFAM" id="SSF50891">
    <property type="entry name" value="Cyclophilin-like"/>
    <property type="match status" value="1"/>
</dbReference>
<dbReference type="GO" id="GO:0003755">
    <property type="term" value="F:peptidyl-prolyl cis-trans isomerase activity"/>
    <property type="evidence" value="ECO:0007669"/>
    <property type="project" value="UniProtKB-UniRule"/>
</dbReference>
<keyword evidence="8" id="KW-1185">Reference proteome</keyword>
<evidence type="ECO:0000256" key="5">
    <source>
        <dbReference type="SAM" id="MobiDB-lite"/>
    </source>
</evidence>
<name>A0A1G9UQ85_9BACT</name>
<dbReference type="Gene3D" id="2.40.100.10">
    <property type="entry name" value="Cyclophilin-like"/>
    <property type="match status" value="1"/>
</dbReference>
<keyword evidence="4" id="KW-0732">Signal</keyword>
<dbReference type="GO" id="GO:0006457">
    <property type="term" value="P:protein folding"/>
    <property type="evidence" value="ECO:0007669"/>
    <property type="project" value="InterPro"/>
</dbReference>
<evidence type="ECO:0000313" key="8">
    <source>
        <dbReference type="Proteomes" id="UP000198510"/>
    </source>
</evidence>
<feature type="signal peptide" evidence="4">
    <location>
        <begin position="1"/>
        <end position="21"/>
    </location>
</feature>
<dbReference type="PROSITE" id="PS00170">
    <property type="entry name" value="CSA_PPIASE_1"/>
    <property type="match status" value="1"/>
</dbReference>
<dbReference type="InterPro" id="IPR020892">
    <property type="entry name" value="Cyclophilin-type_PPIase_CS"/>
</dbReference>
<gene>
    <name evidence="7" type="ORF">SAMN05421823_11740</name>
</gene>
<dbReference type="OrthoDB" id="9807797at2"/>
<dbReference type="PRINTS" id="PR00153">
    <property type="entry name" value="CSAPPISMRASE"/>
</dbReference>
<evidence type="ECO:0000259" key="6">
    <source>
        <dbReference type="PROSITE" id="PS50072"/>
    </source>
</evidence>
<dbReference type="InterPro" id="IPR002130">
    <property type="entry name" value="Cyclophilin-type_PPIase_dom"/>
</dbReference>
<proteinExistence type="inferred from homology"/>
<comment type="similarity">
    <text evidence="1 4">Belongs to the cyclophilin-type PPIase family.</text>
</comment>
<protein>
    <recommendedName>
        <fullName evidence="4">Peptidyl-prolyl cis-trans isomerase</fullName>
        <shortName evidence="4">PPIase</shortName>
        <ecNumber evidence="4">5.2.1.8</ecNumber>
    </recommendedName>
</protein>
<dbReference type="Proteomes" id="UP000198510">
    <property type="component" value="Unassembled WGS sequence"/>
</dbReference>
<dbReference type="EC" id="5.2.1.8" evidence="4"/>
<comment type="function">
    <text evidence="4">PPIases accelerate the folding of proteins. It catalyzes the cis-trans isomerization of proline imidic peptide bonds in oligopeptides.</text>
</comment>
<evidence type="ECO:0000256" key="1">
    <source>
        <dbReference type="ARBA" id="ARBA00007365"/>
    </source>
</evidence>
<organism evidence="7 8">
    <name type="scientific">Catalinimonas alkaloidigena</name>
    <dbReference type="NCBI Taxonomy" id="1075417"/>
    <lineage>
        <taxon>Bacteria</taxon>
        <taxon>Pseudomonadati</taxon>
        <taxon>Bacteroidota</taxon>
        <taxon>Cytophagia</taxon>
        <taxon>Cytophagales</taxon>
        <taxon>Catalimonadaceae</taxon>
        <taxon>Catalinimonas</taxon>
    </lineage>
</organism>
<evidence type="ECO:0000256" key="4">
    <source>
        <dbReference type="RuleBase" id="RU363019"/>
    </source>
</evidence>
<accession>A0A1G9UQ85</accession>
<dbReference type="PANTHER" id="PTHR45625">
    <property type="entry name" value="PEPTIDYL-PROLYL CIS-TRANS ISOMERASE-RELATED"/>
    <property type="match status" value="1"/>
</dbReference>
<dbReference type="InterPro" id="IPR029000">
    <property type="entry name" value="Cyclophilin-like_dom_sf"/>
</dbReference>
<dbReference type="InterPro" id="IPR044666">
    <property type="entry name" value="Cyclophilin_A-like"/>
</dbReference>
<comment type="catalytic activity">
    <reaction evidence="4">
        <text>[protein]-peptidylproline (omega=180) = [protein]-peptidylproline (omega=0)</text>
        <dbReference type="Rhea" id="RHEA:16237"/>
        <dbReference type="Rhea" id="RHEA-COMP:10747"/>
        <dbReference type="Rhea" id="RHEA-COMP:10748"/>
        <dbReference type="ChEBI" id="CHEBI:83833"/>
        <dbReference type="ChEBI" id="CHEBI:83834"/>
        <dbReference type="EC" id="5.2.1.8"/>
    </reaction>
</comment>
<dbReference type="Pfam" id="PF00160">
    <property type="entry name" value="Pro_isomerase"/>
    <property type="match status" value="1"/>
</dbReference>
<reference evidence="7 8" key="1">
    <citation type="submission" date="2016-10" db="EMBL/GenBank/DDBJ databases">
        <authorList>
            <person name="de Groot N.N."/>
        </authorList>
    </citation>
    <scope>NUCLEOTIDE SEQUENCE [LARGE SCALE GENOMIC DNA]</scope>
    <source>
        <strain evidence="7 8">DSM 25186</strain>
    </source>
</reference>
<evidence type="ECO:0000256" key="2">
    <source>
        <dbReference type="ARBA" id="ARBA00023110"/>
    </source>
</evidence>
<evidence type="ECO:0000313" key="7">
    <source>
        <dbReference type="EMBL" id="SDM62020.1"/>
    </source>
</evidence>
<feature type="chain" id="PRO_5011328233" description="Peptidyl-prolyl cis-trans isomerase" evidence="4">
    <location>
        <begin position="22"/>
        <end position="211"/>
    </location>
</feature>
<evidence type="ECO:0000256" key="3">
    <source>
        <dbReference type="ARBA" id="ARBA00023235"/>
    </source>
</evidence>
<keyword evidence="2 4" id="KW-0697">Rotamase</keyword>
<dbReference type="PANTHER" id="PTHR45625:SF4">
    <property type="entry name" value="PEPTIDYLPROLYL ISOMERASE DOMAIN AND WD REPEAT-CONTAINING PROTEIN 1"/>
    <property type="match status" value="1"/>
</dbReference>
<dbReference type="STRING" id="1075417.SAMN05421823_11740"/>
<dbReference type="CDD" id="cd00317">
    <property type="entry name" value="cyclophilin"/>
    <property type="match status" value="1"/>
</dbReference>
<dbReference type="EMBL" id="FNFO01000017">
    <property type="protein sequence ID" value="SDM62020.1"/>
    <property type="molecule type" value="Genomic_DNA"/>
</dbReference>